<keyword evidence="1" id="KW-0472">Membrane</keyword>
<evidence type="ECO:0008006" key="4">
    <source>
        <dbReference type="Google" id="ProtNLM"/>
    </source>
</evidence>
<evidence type="ECO:0000313" key="3">
    <source>
        <dbReference type="Proteomes" id="UP000194236"/>
    </source>
</evidence>
<name>A0A1Y3BNV7_EURMA</name>
<dbReference type="OrthoDB" id="10417429at2759"/>
<gene>
    <name evidence="2" type="ORF">BLA29_012577</name>
</gene>
<protein>
    <recommendedName>
        <fullName evidence="4">Immunoglobulin V-set domain-containing protein</fullName>
    </recommendedName>
</protein>
<dbReference type="EMBL" id="MUJZ01014440">
    <property type="protein sequence ID" value="OTF81276.1"/>
    <property type="molecule type" value="Genomic_DNA"/>
</dbReference>
<reference evidence="2 3" key="1">
    <citation type="submission" date="2017-03" db="EMBL/GenBank/DDBJ databases">
        <title>Genome Survey of Euroglyphus maynei.</title>
        <authorList>
            <person name="Arlian L.G."/>
            <person name="Morgan M.S."/>
            <person name="Rider S.D."/>
        </authorList>
    </citation>
    <scope>NUCLEOTIDE SEQUENCE [LARGE SCALE GENOMIC DNA]</scope>
    <source>
        <strain evidence="2">Arlian Lab</strain>
        <tissue evidence="2">Whole body</tissue>
    </source>
</reference>
<evidence type="ECO:0000313" key="2">
    <source>
        <dbReference type="EMBL" id="OTF81276.1"/>
    </source>
</evidence>
<keyword evidence="3" id="KW-1185">Reference proteome</keyword>
<accession>A0A1Y3BNV7</accession>
<evidence type="ECO:0000256" key="1">
    <source>
        <dbReference type="SAM" id="Phobius"/>
    </source>
</evidence>
<keyword evidence="1" id="KW-0812">Transmembrane</keyword>
<sequence length="110" mass="13303">MKTNGRIRIFEDEIQFRSIEYSDSGIYTCADISNTNGVRFLHFQIIVRTYDSNWLHTSNPIAMMKVTMLFIILFIILPWTIYRYQNFDKIKVRKYYKEMKVTKSMIKIKK</sequence>
<proteinExistence type="predicted"/>
<organism evidence="2 3">
    <name type="scientific">Euroglyphus maynei</name>
    <name type="common">Mayne's house dust mite</name>
    <dbReference type="NCBI Taxonomy" id="6958"/>
    <lineage>
        <taxon>Eukaryota</taxon>
        <taxon>Metazoa</taxon>
        <taxon>Ecdysozoa</taxon>
        <taxon>Arthropoda</taxon>
        <taxon>Chelicerata</taxon>
        <taxon>Arachnida</taxon>
        <taxon>Acari</taxon>
        <taxon>Acariformes</taxon>
        <taxon>Sarcoptiformes</taxon>
        <taxon>Astigmata</taxon>
        <taxon>Psoroptidia</taxon>
        <taxon>Analgoidea</taxon>
        <taxon>Pyroglyphidae</taxon>
        <taxon>Pyroglyphinae</taxon>
        <taxon>Euroglyphus</taxon>
    </lineage>
</organism>
<feature type="transmembrane region" description="Helical" evidence="1">
    <location>
        <begin position="61"/>
        <end position="84"/>
    </location>
</feature>
<dbReference type="AlphaFoldDB" id="A0A1Y3BNV7"/>
<comment type="caution">
    <text evidence="2">The sequence shown here is derived from an EMBL/GenBank/DDBJ whole genome shotgun (WGS) entry which is preliminary data.</text>
</comment>
<dbReference type="Proteomes" id="UP000194236">
    <property type="component" value="Unassembled WGS sequence"/>
</dbReference>
<keyword evidence="1" id="KW-1133">Transmembrane helix</keyword>